<evidence type="ECO:0000313" key="1">
    <source>
        <dbReference type="EMBL" id="AXY72826.1"/>
    </source>
</evidence>
<name>A0A3B7MIF4_9BACT</name>
<dbReference type="EMBL" id="CP032157">
    <property type="protein sequence ID" value="AXY72826.1"/>
    <property type="molecule type" value="Genomic_DNA"/>
</dbReference>
<dbReference type="Proteomes" id="UP000263900">
    <property type="component" value="Chromosome"/>
</dbReference>
<evidence type="ECO:0000313" key="2">
    <source>
        <dbReference type="Proteomes" id="UP000263900"/>
    </source>
</evidence>
<sequence length="397" mass="45664">MNQTILTRAQARKIILHAAGLSKPAQFGKGREAVYKLIDHLGYIQIDANAVVERAHHHTIASRVPDYKHEWLEELQADGRIFEFFTSDSGYQPMHNFRFSLPVKQGFAANRKALPQPEINLMNKVLDRIAREGPLTVKDFDNDRQVASTGWWDWRPSKIALERAYMDGRLMITRDKNFRKIYDLPINLIPDDIDTTLPTPQEFARHVILRELKALGIAYAKEIAWRARHVKGNLVKKELESLVKEGKICQVSVEGLKTGALYMLPAYKSKKINLSGDAFILSPFDVLNVFRHRLRDFFDFDYQIECFVPAPKRKYGYFSLPVLIGDTFVARMDSKADRKQKMLTIHNLHFEAVKLSKQAISQITAAIQAFAQFNQCQDIVIKKSNNKQYLTAIKRAF</sequence>
<dbReference type="PANTHER" id="PTHR30528:SF0">
    <property type="entry name" value="CYTOPLASMIC PROTEIN"/>
    <property type="match status" value="1"/>
</dbReference>
<dbReference type="PANTHER" id="PTHR30528">
    <property type="entry name" value="CYTOPLASMIC PROTEIN"/>
    <property type="match status" value="1"/>
</dbReference>
<dbReference type="Pfam" id="PF06224">
    <property type="entry name" value="AlkZ-like"/>
    <property type="match status" value="1"/>
</dbReference>
<dbReference type="OrthoDB" id="9787207at2"/>
<protein>
    <submittedName>
        <fullName evidence="1">Winged helix-turn-helix domain-containing protein</fullName>
    </submittedName>
</protein>
<reference evidence="1 2" key="1">
    <citation type="submission" date="2018-09" db="EMBL/GenBank/DDBJ databases">
        <title>Genome sequencing of strain 6GH32-13.</title>
        <authorList>
            <person name="Weon H.-Y."/>
            <person name="Heo J."/>
            <person name="Kwon S.-W."/>
        </authorList>
    </citation>
    <scope>NUCLEOTIDE SEQUENCE [LARGE SCALE GENOMIC DNA]</scope>
    <source>
        <strain evidence="1 2">5GH32-13</strain>
    </source>
</reference>
<gene>
    <name evidence="1" type="ORF">D3H65_02070</name>
</gene>
<dbReference type="RefSeq" id="WP_119048664.1">
    <property type="nucleotide sequence ID" value="NZ_CP032157.1"/>
</dbReference>
<proteinExistence type="predicted"/>
<dbReference type="AlphaFoldDB" id="A0A3B7MIF4"/>
<organism evidence="1 2">
    <name type="scientific">Paraflavitalea soli</name>
    <dbReference type="NCBI Taxonomy" id="2315862"/>
    <lineage>
        <taxon>Bacteria</taxon>
        <taxon>Pseudomonadati</taxon>
        <taxon>Bacteroidota</taxon>
        <taxon>Chitinophagia</taxon>
        <taxon>Chitinophagales</taxon>
        <taxon>Chitinophagaceae</taxon>
        <taxon>Paraflavitalea</taxon>
    </lineage>
</organism>
<accession>A0A3B7MIF4</accession>
<dbReference type="InterPro" id="IPR009351">
    <property type="entry name" value="AlkZ-like"/>
</dbReference>
<dbReference type="KEGG" id="pseg:D3H65_02070"/>
<keyword evidence="2" id="KW-1185">Reference proteome</keyword>